<comment type="catalytic activity">
    <reaction evidence="1">
        <text>ATP + protein L-histidine = ADP + protein N-phospho-L-histidine.</text>
        <dbReference type="EC" id="2.7.13.3"/>
    </reaction>
</comment>
<evidence type="ECO:0000259" key="11">
    <source>
        <dbReference type="PROSITE" id="PS50113"/>
    </source>
</evidence>
<dbReference type="Proteomes" id="UP001497493">
    <property type="component" value="Chromosome"/>
</dbReference>
<dbReference type="CDD" id="cd00082">
    <property type="entry name" value="HisKA"/>
    <property type="match status" value="1"/>
</dbReference>
<evidence type="ECO:0000256" key="1">
    <source>
        <dbReference type="ARBA" id="ARBA00000085"/>
    </source>
</evidence>
<dbReference type="Gene3D" id="3.40.50.2300">
    <property type="match status" value="1"/>
</dbReference>
<dbReference type="InterPro" id="IPR000700">
    <property type="entry name" value="PAS-assoc_C"/>
</dbReference>
<dbReference type="InterPro" id="IPR005467">
    <property type="entry name" value="His_kinase_dom"/>
</dbReference>
<dbReference type="Gene3D" id="3.30.565.10">
    <property type="entry name" value="Histidine kinase-like ATPase, C-terminal domain"/>
    <property type="match status" value="1"/>
</dbReference>
<dbReference type="PANTHER" id="PTHR43047:SF72">
    <property type="entry name" value="OSMOSENSING HISTIDINE PROTEIN KINASE SLN1"/>
    <property type="match status" value="1"/>
</dbReference>
<evidence type="ECO:0000256" key="5">
    <source>
        <dbReference type="ARBA" id="ARBA00022777"/>
    </source>
</evidence>
<evidence type="ECO:0000259" key="10">
    <source>
        <dbReference type="PROSITE" id="PS50112"/>
    </source>
</evidence>
<dbReference type="Gene3D" id="3.30.450.20">
    <property type="entry name" value="PAS domain"/>
    <property type="match status" value="2"/>
</dbReference>
<dbReference type="SMART" id="SM00387">
    <property type="entry name" value="HATPase_c"/>
    <property type="match status" value="1"/>
</dbReference>
<feature type="domain" description="PAS" evidence="10">
    <location>
        <begin position="286"/>
        <end position="356"/>
    </location>
</feature>
<evidence type="ECO:0000256" key="7">
    <source>
        <dbReference type="SAM" id="Coils"/>
    </source>
</evidence>
<dbReference type="InterPro" id="IPR004358">
    <property type="entry name" value="Sig_transdc_His_kin-like_C"/>
</dbReference>
<dbReference type="SMART" id="SM00091">
    <property type="entry name" value="PAS"/>
    <property type="match status" value="1"/>
</dbReference>
<dbReference type="SUPFAM" id="SSF52172">
    <property type="entry name" value="CheY-like"/>
    <property type="match status" value="1"/>
</dbReference>
<dbReference type="EMBL" id="OZ026884">
    <property type="protein sequence ID" value="CAL1240743.1"/>
    <property type="molecule type" value="Genomic_DNA"/>
</dbReference>
<dbReference type="CDD" id="cd00130">
    <property type="entry name" value="PAS"/>
    <property type="match status" value="1"/>
</dbReference>
<dbReference type="InterPro" id="IPR013656">
    <property type="entry name" value="PAS_4"/>
</dbReference>
<dbReference type="SUPFAM" id="SSF55785">
    <property type="entry name" value="PYP-like sensor domain (PAS domain)"/>
    <property type="match status" value="2"/>
</dbReference>
<dbReference type="SUPFAM" id="SSF47384">
    <property type="entry name" value="Homodimeric domain of signal transducing histidine kinase"/>
    <property type="match status" value="1"/>
</dbReference>
<evidence type="ECO:0000256" key="2">
    <source>
        <dbReference type="ARBA" id="ARBA00012438"/>
    </source>
</evidence>
<proteinExistence type="predicted"/>
<evidence type="ECO:0000313" key="13">
    <source>
        <dbReference type="Proteomes" id="UP001497493"/>
    </source>
</evidence>
<dbReference type="PROSITE" id="PS50109">
    <property type="entry name" value="HIS_KIN"/>
    <property type="match status" value="1"/>
</dbReference>
<feature type="modified residue" description="4-aspartylphosphate" evidence="6">
    <location>
        <position position="709"/>
    </location>
</feature>
<dbReference type="GO" id="GO:0004673">
    <property type="term" value="F:protein histidine kinase activity"/>
    <property type="evidence" value="ECO:0007669"/>
    <property type="project" value="UniProtKB-EC"/>
</dbReference>
<evidence type="ECO:0000256" key="6">
    <source>
        <dbReference type="PROSITE-ProRule" id="PRU00169"/>
    </source>
</evidence>
<keyword evidence="5 12" id="KW-0418">Kinase</keyword>
<evidence type="ECO:0000256" key="3">
    <source>
        <dbReference type="ARBA" id="ARBA00022553"/>
    </source>
</evidence>
<dbReference type="InterPro" id="IPR003594">
    <property type="entry name" value="HATPase_dom"/>
</dbReference>
<keyword evidence="4 12" id="KW-0808">Transferase</keyword>
<dbReference type="SMART" id="SM00388">
    <property type="entry name" value="HisKA"/>
    <property type="match status" value="1"/>
</dbReference>
<organism evidence="12 13">
    <name type="scientific">Candidatus Methylocalor cossyra</name>
    <dbReference type="NCBI Taxonomy" id="3108543"/>
    <lineage>
        <taxon>Bacteria</taxon>
        <taxon>Pseudomonadati</taxon>
        <taxon>Pseudomonadota</taxon>
        <taxon>Gammaproteobacteria</taxon>
        <taxon>Methylococcales</taxon>
        <taxon>Methylococcaceae</taxon>
        <taxon>Candidatus Methylocalor</taxon>
    </lineage>
</organism>
<protein>
    <recommendedName>
        <fullName evidence="2">histidine kinase</fullName>
        <ecNumber evidence="2">2.7.13.3</ecNumber>
    </recommendedName>
</protein>
<dbReference type="SUPFAM" id="SSF55874">
    <property type="entry name" value="ATPase domain of HSP90 chaperone/DNA topoisomerase II/histidine kinase"/>
    <property type="match status" value="1"/>
</dbReference>
<dbReference type="PANTHER" id="PTHR43047">
    <property type="entry name" value="TWO-COMPONENT HISTIDINE PROTEIN KINASE"/>
    <property type="match status" value="1"/>
</dbReference>
<dbReference type="Pfam" id="PF08448">
    <property type="entry name" value="PAS_4"/>
    <property type="match status" value="1"/>
</dbReference>
<dbReference type="SMART" id="SM00448">
    <property type="entry name" value="REC"/>
    <property type="match status" value="1"/>
</dbReference>
<dbReference type="NCBIfam" id="TIGR00229">
    <property type="entry name" value="sensory_box"/>
    <property type="match status" value="1"/>
</dbReference>
<dbReference type="Pfam" id="PF00072">
    <property type="entry name" value="Response_reg"/>
    <property type="match status" value="1"/>
</dbReference>
<keyword evidence="3 6" id="KW-0597">Phosphoprotein</keyword>
<dbReference type="InterPro" id="IPR003661">
    <property type="entry name" value="HisK_dim/P_dom"/>
</dbReference>
<dbReference type="InterPro" id="IPR000014">
    <property type="entry name" value="PAS"/>
</dbReference>
<name>A0ABP1C961_9GAMM</name>
<evidence type="ECO:0000259" key="8">
    <source>
        <dbReference type="PROSITE" id="PS50109"/>
    </source>
</evidence>
<evidence type="ECO:0000313" key="12">
    <source>
        <dbReference type="EMBL" id="CAL1240743.1"/>
    </source>
</evidence>
<keyword evidence="7" id="KW-0175">Coiled coil</keyword>
<dbReference type="PROSITE" id="PS50110">
    <property type="entry name" value="RESPONSE_REGULATORY"/>
    <property type="match status" value="1"/>
</dbReference>
<dbReference type="PROSITE" id="PS50112">
    <property type="entry name" value="PAS"/>
    <property type="match status" value="1"/>
</dbReference>
<reference evidence="12 13" key="1">
    <citation type="submission" date="2024-04" db="EMBL/GenBank/DDBJ databases">
        <authorList>
            <person name="Cremers G."/>
        </authorList>
    </citation>
    <scope>NUCLEOTIDE SEQUENCE [LARGE SCALE GENOMIC DNA]</scope>
    <source>
        <strain evidence="12">MeCH1-AG</strain>
    </source>
</reference>
<dbReference type="PRINTS" id="PR00344">
    <property type="entry name" value="BCTRLSENSOR"/>
</dbReference>
<accession>A0ABP1C961</accession>
<dbReference type="Pfam" id="PF13426">
    <property type="entry name" value="PAS_9"/>
    <property type="match status" value="1"/>
</dbReference>
<dbReference type="InterPro" id="IPR036890">
    <property type="entry name" value="HATPase_C_sf"/>
</dbReference>
<feature type="domain" description="PAC" evidence="11">
    <location>
        <begin position="230"/>
        <end position="285"/>
    </location>
</feature>
<dbReference type="InterPro" id="IPR035965">
    <property type="entry name" value="PAS-like_dom_sf"/>
</dbReference>
<dbReference type="InterPro" id="IPR011006">
    <property type="entry name" value="CheY-like_superfamily"/>
</dbReference>
<dbReference type="InterPro" id="IPR036097">
    <property type="entry name" value="HisK_dim/P_sf"/>
</dbReference>
<evidence type="ECO:0000259" key="9">
    <source>
        <dbReference type="PROSITE" id="PS50110"/>
    </source>
</evidence>
<evidence type="ECO:0000256" key="4">
    <source>
        <dbReference type="ARBA" id="ARBA00022679"/>
    </source>
</evidence>
<feature type="domain" description="Response regulatory" evidence="9">
    <location>
        <begin position="660"/>
        <end position="776"/>
    </location>
</feature>
<keyword evidence="13" id="KW-1185">Reference proteome</keyword>
<dbReference type="PROSITE" id="PS50113">
    <property type="entry name" value="PAC"/>
    <property type="match status" value="1"/>
</dbReference>
<dbReference type="Gene3D" id="1.10.287.130">
    <property type="match status" value="1"/>
</dbReference>
<feature type="domain" description="Histidine kinase" evidence="8">
    <location>
        <begin position="423"/>
        <end position="641"/>
    </location>
</feature>
<dbReference type="InterPro" id="IPR001789">
    <property type="entry name" value="Sig_transdc_resp-reg_receiver"/>
</dbReference>
<gene>
    <name evidence="12" type="ORF">MECH1_V1_1967</name>
</gene>
<dbReference type="EC" id="2.7.13.3" evidence="2"/>
<sequence length="790" mass="87230">MAWADAGRPVVHKTVLRVLIVTQRPEALGRVLGGDRCYRFVEPEALGAGVAEDGEPPDCIVLDYASLGDAASLLEAVSGETGPPYPIVALFSDELDWGACLRAGVQEFVDLRRAGPETLPRAVALARERFALARALGEKQRCLARWNRDLARRVRELQRIFDTAPIGLAIAEGPDGRHMRGNPFHERTLGLPGGSELSKTAPTPAPYRILRDGRELAVEELPMQRACRGETVTGEIVDVERTDGERIVLYCHAGPLVDDSGQCLGAVGAFLDISELRRTQERLRESEERFRSLVEQAVDGIFSADAAGRYLEANSAGAAMLGYTREEILSLRLTDTVAPEEKARIAPALAKLVGGATVRGEWRFRRKDGSFFIGEAVGCQSPGGRLQFIVRDVTERRLIEAKLRDQTERLREADRRKDEFLAMLAHELRNPLAPIRNAVQVLRHASLDGAQFQWCRDVIERQVGQLARLVDDLLDVSRITRGKIELHMEPVEVATLLQRAVETSRPLIEARRHHLSVQMPGEPLVVEGDLVRLVQVLSNLLNNAAKYTEEGGRISLVAERADHSVMIRVRDTGRGIEPAVLPSLFDLFFQVDQNLDRADGGLGIGLSLVQRLVRMHGGRVAAYSEGRGRGSEFTVWLPLWEASRSERTEPPVDSDVRGLRVLVADPQVEAAEGLAQRLEILGYRVRTARDGPAALAAAAVFRPQAIVLDLALPGMDSYEVARRLRVRPETRDTLLIAVTGEVATESARRFRSDGFDRHFSKPVDLAALKVTLETFAFREVREPDGRCSSS</sequence>
<feature type="coiled-coil region" evidence="7">
    <location>
        <begin position="396"/>
        <end position="423"/>
    </location>
</feature>
<dbReference type="Pfam" id="PF02518">
    <property type="entry name" value="HATPase_c"/>
    <property type="match status" value="1"/>
</dbReference>
<dbReference type="Pfam" id="PF00512">
    <property type="entry name" value="HisKA"/>
    <property type="match status" value="1"/>
</dbReference>